<organism evidence="1 2">
    <name type="scientific">Azospirillum palustre</name>
    <dbReference type="NCBI Taxonomy" id="2044885"/>
    <lineage>
        <taxon>Bacteria</taxon>
        <taxon>Pseudomonadati</taxon>
        <taxon>Pseudomonadota</taxon>
        <taxon>Alphaproteobacteria</taxon>
        <taxon>Rhodospirillales</taxon>
        <taxon>Azospirillaceae</taxon>
        <taxon>Azospirillum</taxon>
    </lineage>
</organism>
<sequence length="67" mass="7460">MEAVEGERVAGYLILTDIEGRRHALRASTVLGISEADDFGDECLLQMPGGRLLRVKRSLDEILTWLC</sequence>
<evidence type="ECO:0000313" key="1">
    <source>
        <dbReference type="EMBL" id="PGH57654.1"/>
    </source>
</evidence>
<keyword evidence="2" id="KW-1185">Reference proteome</keyword>
<dbReference type="Proteomes" id="UP000225379">
    <property type="component" value="Unassembled WGS sequence"/>
</dbReference>
<name>A0A2B8B8N1_9PROT</name>
<accession>A0A2B8B8N1</accession>
<protein>
    <submittedName>
        <fullName evidence="1">Uncharacterized protein</fullName>
    </submittedName>
</protein>
<dbReference type="EMBL" id="PDKW01000039">
    <property type="protein sequence ID" value="PGH57654.1"/>
    <property type="molecule type" value="Genomic_DNA"/>
</dbReference>
<dbReference type="OrthoDB" id="9863040at2"/>
<gene>
    <name evidence="1" type="ORF">CRT60_06580</name>
</gene>
<evidence type="ECO:0000313" key="2">
    <source>
        <dbReference type="Proteomes" id="UP000225379"/>
    </source>
</evidence>
<comment type="caution">
    <text evidence="1">The sequence shown here is derived from an EMBL/GenBank/DDBJ whole genome shotgun (WGS) entry which is preliminary data.</text>
</comment>
<dbReference type="AlphaFoldDB" id="A0A2B8B8N1"/>
<reference evidence="2" key="1">
    <citation type="submission" date="2017-10" db="EMBL/GenBank/DDBJ databases">
        <authorList>
            <person name="Kravchenko I.K."/>
            <person name="Grouzdev D.S."/>
        </authorList>
    </citation>
    <scope>NUCLEOTIDE SEQUENCE [LARGE SCALE GENOMIC DNA]</scope>
    <source>
        <strain evidence="2">B2</strain>
    </source>
</reference>
<dbReference type="RefSeq" id="WP_098735646.1">
    <property type="nucleotide sequence ID" value="NZ_PDKW01000039.1"/>
</dbReference>
<proteinExistence type="predicted"/>